<dbReference type="STRING" id="137265.SAMN05421684_5088"/>
<reference evidence="2" key="1">
    <citation type="submission" date="2016-10" db="EMBL/GenBank/DDBJ databases">
        <authorList>
            <person name="Varghese N."/>
            <person name="Submissions S."/>
        </authorList>
    </citation>
    <scope>NUCLEOTIDE SEQUENCE [LARGE SCALE GENOMIC DNA]</scope>
    <source>
        <strain evidence="2">DSM 44718</strain>
    </source>
</reference>
<dbReference type="InterPro" id="IPR013325">
    <property type="entry name" value="RNA_pol_sigma_r2"/>
</dbReference>
<dbReference type="OrthoDB" id="3297832at2"/>
<proteinExistence type="predicted"/>
<keyword evidence="2" id="KW-1185">Reference proteome</keyword>
<evidence type="ECO:0008006" key="3">
    <source>
        <dbReference type="Google" id="ProtNLM"/>
    </source>
</evidence>
<protein>
    <recommendedName>
        <fullName evidence="3">Sigma-70 region 2</fullName>
    </recommendedName>
</protein>
<dbReference type="EMBL" id="FNQB01000003">
    <property type="protein sequence ID" value="SDZ44271.1"/>
    <property type="molecule type" value="Genomic_DNA"/>
</dbReference>
<dbReference type="RefSeq" id="WP_143049877.1">
    <property type="nucleotide sequence ID" value="NZ_BOND01000004.1"/>
</dbReference>
<dbReference type="Gene3D" id="1.10.1740.10">
    <property type="match status" value="1"/>
</dbReference>
<sequence length="148" mass="16468">MTRTLIHADPARTVMHGNRLHALVTRIAARDRAAFRTLYAFQAMRVWRDAIRLVPPLDARAVTRSTFVEIWHLAGHHLGHEVCETCAWITSVTARHVEARIRAADGEPAREDGHDQHTYCELVTLLGTGRATVRTAPGTFSRVGDLAA</sequence>
<dbReference type="AlphaFoldDB" id="A0A1H3T355"/>
<accession>A0A1H3T355</accession>
<organism evidence="1 2">
    <name type="scientific">Asanoa ishikariensis</name>
    <dbReference type="NCBI Taxonomy" id="137265"/>
    <lineage>
        <taxon>Bacteria</taxon>
        <taxon>Bacillati</taxon>
        <taxon>Actinomycetota</taxon>
        <taxon>Actinomycetes</taxon>
        <taxon>Micromonosporales</taxon>
        <taxon>Micromonosporaceae</taxon>
        <taxon>Asanoa</taxon>
    </lineage>
</organism>
<evidence type="ECO:0000313" key="1">
    <source>
        <dbReference type="EMBL" id="SDZ44271.1"/>
    </source>
</evidence>
<dbReference type="GO" id="GO:0006352">
    <property type="term" value="P:DNA-templated transcription initiation"/>
    <property type="evidence" value="ECO:0007669"/>
    <property type="project" value="InterPro"/>
</dbReference>
<name>A0A1H3T355_9ACTN</name>
<dbReference type="SUPFAM" id="SSF88946">
    <property type="entry name" value="Sigma2 domain of RNA polymerase sigma factors"/>
    <property type="match status" value="1"/>
</dbReference>
<dbReference type="GO" id="GO:0003700">
    <property type="term" value="F:DNA-binding transcription factor activity"/>
    <property type="evidence" value="ECO:0007669"/>
    <property type="project" value="InterPro"/>
</dbReference>
<gene>
    <name evidence="1" type="ORF">SAMN05421684_5088</name>
</gene>
<evidence type="ECO:0000313" key="2">
    <source>
        <dbReference type="Proteomes" id="UP000199632"/>
    </source>
</evidence>
<dbReference type="Proteomes" id="UP000199632">
    <property type="component" value="Unassembled WGS sequence"/>
</dbReference>